<proteinExistence type="inferred from homology"/>
<dbReference type="RefSeq" id="WP_345616028.1">
    <property type="nucleotide sequence ID" value="NZ_BAABJV010000023.1"/>
</dbReference>
<sequence>MSETITPGTTEDQSDGTRLVRFVLDLPHPVIRVWAAVATPEGLPTWLCAAELLEPRIGGAVVLRRLTAEAEGRRAAAEGRVTAWDMERVAEYTVGVHGRIRFHLEPHGDGTVLRFTNEVRCEDEALPDCLACWHDHIERLAAALDGHPTTDWSTWTADHRRRLREDYARR</sequence>
<reference evidence="4" key="1">
    <citation type="journal article" date="2019" name="Int. J. Syst. Evol. Microbiol.">
        <title>The Global Catalogue of Microorganisms (GCM) 10K type strain sequencing project: providing services to taxonomists for standard genome sequencing and annotation.</title>
        <authorList>
            <consortium name="The Broad Institute Genomics Platform"/>
            <consortium name="The Broad Institute Genome Sequencing Center for Infectious Disease"/>
            <person name="Wu L."/>
            <person name="Ma J."/>
        </authorList>
    </citation>
    <scope>NUCLEOTIDE SEQUENCE [LARGE SCALE GENOMIC DNA]</scope>
    <source>
        <strain evidence="4">JCM 18324</strain>
    </source>
</reference>
<organism evidence="3 4">
    <name type="scientific">Streptomyces sanyensis</name>
    <dbReference type="NCBI Taxonomy" id="568869"/>
    <lineage>
        <taxon>Bacteria</taxon>
        <taxon>Bacillati</taxon>
        <taxon>Actinomycetota</taxon>
        <taxon>Actinomycetes</taxon>
        <taxon>Kitasatosporales</taxon>
        <taxon>Streptomycetaceae</taxon>
        <taxon>Streptomyces</taxon>
    </lineage>
</organism>
<gene>
    <name evidence="3" type="ORF">GCM10023329_53240</name>
</gene>
<protein>
    <submittedName>
        <fullName evidence="3">SRPBCC family protein</fullName>
    </submittedName>
</protein>
<dbReference type="Pfam" id="PF08327">
    <property type="entry name" value="AHSA1"/>
    <property type="match status" value="1"/>
</dbReference>
<dbReference type="InterPro" id="IPR013538">
    <property type="entry name" value="ASHA1/2-like_C"/>
</dbReference>
<evidence type="ECO:0000256" key="1">
    <source>
        <dbReference type="ARBA" id="ARBA00006817"/>
    </source>
</evidence>
<dbReference type="SUPFAM" id="SSF55961">
    <property type="entry name" value="Bet v1-like"/>
    <property type="match status" value="1"/>
</dbReference>
<dbReference type="Gene3D" id="3.30.530.20">
    <property type="match status" value="1"/>
</dbReference>
<dbReference type="EMBL" id="BAABJV010000023">
    <property type="protein sequence ID" value="GAA4794034.1"/>
    <property type="molecule type" value="Genomic_DNA"/>
</dbReference>
<accession>A0ABP9BE88</accession>
<evidence type="ECO:0000259" key="2">
    <source>
        <dbReference type="Pfam" id="PF08327"/>
    </source>
</evidence>
<keyword evidence="4" id="KW-1185">Reference proteome</keyword>
<feature type="domain" description="Activator of Hsp90 ATPase homologue 1/2-like C-terminal" evidence="2">
    <location>
        <begin position="28"/>
        <end position="144"/>
    </location>
</feature>
<name>A0ABP9BE88_9ACTN</name>
<dbReference type="InterPro" id="IPR023393">
    <property type="entry name" value="START-like_dom_sf"/>
</dbReference>
<comment type="caution">
    <text evidence="3">The sequence shown here is derived from an EMBL/GenBank/DDBJ whole genome shotgun (WGS) entry which is preliminary data.</text>
</comment>
<evidence type="ECO:0000313" key="4">
    <source>
        <dbReference type="Proteomes" id="UP001501147"/>
    </source>
</evidence>
<dbReference type="Proteomes" id="UP001501147">
    <property type="component" value="Unassembled WGS sequence"/>
</dbReference>
<evidence type="ECO:0000313" key="3">
    <source>
        <dbReference type="EMBL" id="GAA4794034.1"/>
    </source>
</evidence>
<comment type="similarity">
    <text evidence="1">Belongs to the AHA1 family.</text>
</comment>